<name>A0A3B0ZJI6_9ZZZZ</name>
<sequence>MKKCKILNNSRLIFLSVVVLSLTACAAVPVQPDVLAIGKQAAKAYQDKNWALAEQKYSYLISQSPNVAEIWFRLGNIYAYTNKPEKAITAYREAVVRQPAYGKAWHNLGLISLKQTTALYLEMLKNIKESFPLYAQVKQTTDALIKILEQRRANSKATTKVKMDTQNMPEAKKE</sequence>
<dbReference type="InterPro" id="IPR019734">
    <property type="entry name" value="TPR_rpt"/>
</dbReference>
<dbReference type="SMART" id="SM00028">
    <property type="entry name" value="TPR"/>
    <property type="match status" value="2"/>
</dbReference>
<dbReference type="AlphaFoldDB" id="A0A3B0ZJI6"/>
<dbReference type="PROSITE" id="PS50005">
    <property type="entry name" value="TPR"/>
    <property type="match status" value="1"/>
</dbReference>
<reference evidence="1" key="1">
    <citation type="submission" date="2018-06" db="EMBL/GenBank/DDBJ databases">
        <authorList>
            <person name="Zhirakovskaya E."/>
        </authorList>
    </citation>
    <scope>NUCLEOTIDE SEQUENCE</scope>
</reference>
<organism evidence="1">
    <name type="scientific">hydrothermal vent metagenome</name>
    <dbReference type="NCBI Taxonomy" id="652676"/>
    <lineage>
        <taxon>unclassified sequences</taxon>
        <taxon>metagenomes</taxon>
        <taxon>ecological metagenomes</taxon>
    </lineage>
</organism>
<proteinExistence type="predicted"/>
<gene>
    <name evidence="1" type="ORF">MNBD_GAMMA23-654</name>
</gene>
<dbReference type="SUPFAM" id="SSF48452">
    <property type="entry name" value="TPR-like"/>
    <property type="match status" value="1"/>
</dbReference>
<dbReference type="PROSITE" id="PS51257">
    <property type="entry name" value="PROKAR_LIPOPROTEIN"/>
    <property type="match status" value="1"/>
</dbReference>
<dbReference type="Gene3D" id="1.25.40.10">
    <property type="entry name" value="Tetratricopeptide repeat domain"/>
    <property type="match status" value="1"/>
</dbReference>
<dbReference type="EMBL" id="UOFT01000034">
    <property type="protein sequence ID" value="VAW93615.1"/>
    <property type="molecule type" value="Genomic_DNA"/>
</dbReference>
<dbReference type="Pfam" id="PF00515">
    <property type="entry name" value="TPR_1"/>
    <property type="match status" value="1"/>
</dbReference>
<dbReference type="InterPro" id="IPR011990">
    <property type="entry name" value="TPR-like_helical_dom_sf"/>
</dbReference>
<evidence type="ECO:0000313" key="1">
    <source>
        <dbReference type="EMBL" id="VAW93615.1"/>
    </source>
</evidence>
<protein>
    <submittedName>
        <fullName evidence="1">Uncharacterized protein</fullName>
    </submittedName>
</protein>
<accession>A0A3B0ZJI6</accession>